<dbReference type="SUPFAM" id="SSF47336">
    <property type="entry name" value="ACP-like"/>
    <property type="match status" value="1"/>
</dbReference>
<keyword evidence="2" id="KW-0596">Phosphopantetheine</keyword>
<dbReference type="GO" id="GO:0031177">
    <property type="term" value="F:phosphopantetheine binding"/>
    <property type="evidence" value="ECO:0007669"/>
    <property type="project" value="TreeGrafter"/>
</dbReference>
<keyword evidence="6" id="KW-1185">Reference proteome</keyword>
<dbReference type="InterPro" id="IPR001242">
    <property type="entry name" value="Condensation_dom"/>
</dbReference>
<dbReference type="InterPro" id="IPR006162">
    <property type="entry name" value="Ppantetheine_attach_site"/>
</dbReference>
<evidence type="ECO:0000256" key="3">
    <source>
        <dbReference type="ARBA" id="ARBA00022553"/>
    </source>
</evidence>
<dbReference type="PROSITE" id="PS50075">
    <property type="entry name" value="CARRIER"/>
    <property type="match status" value="1"/>
</dbReference>
<dbReference type="Pfam" id="PF00668">
    <property type="entry name" value="Condensation"/>
    <property type="match status" value="1"/>
</dbReference>
<dbReference type="InterPro" id="IPR023213">
    <property type="entry name" value="CAT-like_dom_sf"/>
</dbReference>
<organism evidence="5 6">
    <name type="scientific">Chryseobacterium piperi</name>
    <dbReference type="NCBI Taxonomy" id="558152"/>
    <lineage>
        <taxon>Bacteria</taxon>
        <taxon>Pseudomonadati</taxon>
        <taxon>Bacteroidota</taxon>
        <taxon>Flavobacteriia</taxon>
        <taxon>Flavobacteriales</taxon>
        <taxon>Weeksellaceae</taxon>
        <taxon>Chryseobacterium group</taxon>
        <taxon>Chryseobacterium</taxon>
    </lineage>
</organism>
<evidence type="ECO:0000256" key="1">
    <source>
        <dbReference type="ARBA" id="ARBA00001957"/>
    </source>
</evidence>
<name>A0A086BKS9_9FLAO</name>
<evidence type="ECO:0000256" key="2">
    <source>
        <dbReference type="ARBA" id="ARBA00022450"/>
    </source>
</evidence>
<dbReference type="GO" id="GO:0005737">
    <property type="term" value="C:cytoplasm"/>
    <property type="evidence" value="ECO:0007669"/>
    <property type="project" value="TreeGrafter"/>
</dbReference>
<dbReference type="InterPro" id="IPR042099">
    <property type="entry name" value="ANL_N_sf"/>
</dbReference>
<keyword evidence="3" id="KW-0597">Phosphoprotein</keyword>
<evidence type="ECO:0000313" key="6">
    <source>
        <dbReference type="Proteomes" id="UP000028709"/>
    </source>
</evidence>
<comment type="cofactor">
    <cofactor evidence="1">
        <name>pantetheine 4'-phosphate</name>
        <dbReference type="ChEBI" id="CHEBI:47942"/>
    </cofactor>
</comment>
<dbReference type="Pfam" id="PF00550">
    <property type="entry name" value="PP-binding"/>
    <property type="match status" value="1"/>
</dbReference>
<dbReference type="PANTHER" id="PTHR45527">
    <property type="entry name" value="NONRIBOSOMAL PEPTIDE SYNTHETASE"/>
    <property type="match status" value="1"/>
</dbReference>
<dbReference type="RefSeq" id="WP_034682272.1">
    <property type="nucleotide sequence ID" value="NZ_CP023049.2"/>
</dbReference>
<dbReference type="OrthoDB" id="605930at2"/>
<comment type="caution">
    <text evidence="5">The sequence shown here is derived from an EMBL/GenBank/DDBJ whole genome shotgun (WGS) entry which is preliminary data.</text>
</comment>
<feature type="domain" description="Carrier" evidence="4">
    <location>
        <begin position="533"/>
        <end position="608"/>
    </location>
</feature>
<dbReference type="SUPFAM" id="SSF56801">
    <property type="entry name" value="Acetyl-CoA synthetase-like"/>
    <property type="match status" value="1"/>
</dbReference>
<dbReference type="Pfam" id="PF00501">
    <property type="entry name" value="AMP-binding"/>
    <property type="match status" value="1"/>
</dbReference>
<sequence length="1084" mass="123777">MEIKTITSLLVQSTRLYPNKIAIQTEEGRLTYNELYKLSSEISNIILSLKDRKSPIVGVVAEPGVELVTALLGTWFSNSIYMPFDLHHSNVFLKKLLSDSNPSVIICNTKHIEKVQKLVKVNGIEIDLLIAVDLLESKIISYQPGNCNPVLKEIETGKPFPEACDEAYLFYTSGTTGEPKGVLGSRSSLNHFINWEIKEFGIHEDFRVSQLTSPTFDASLRDILVPLCTGATLVIPSNKVRHNPALLIEWIIKNEITLIHCVPTMFRLIYSEFTDGMDELTQLKFVLLAGEPLYNKDVLAWRKYVKDCTLVNLYGTTETTLIKSFYRIGIVPTGGVTAISVGKPIEGCKIAVIKDNRICKIGEEGDIYIKTAHKSLGYYNNPEASYSVFVQNPLLSDTEDIIYYTGDKGKFDADFNLHIEGRKDERLKINGVLIEPKAIEKAILSLDNIKETVVIARENNNFEKELVAYYTSTQEEMTHDFHLLLIDLLNPNQIPVDFVHLEKFPLTQNGKIDRKQLAHLLVKTGSLSKNMSIPETENETFLKQVWSELLSKDKFGMEDSFFSIGGSSLKAIQLISRIYKEYQILLNIRDIFQYNSIRKLGEQITVQRNNSSHEEQDESIKPVKEKEDYPLSFGQQRVWLQHQMEEGRIPYNIVRTFVIEGELNVELLKTALLSVVKKQEGLRTVFIRNEEGIPRQKIIPFDQFTFNFQQYTIDAEDNNQNDIEPLLQSQELKLFDFENGPLFSILLIDDKMGKYVLSFSMHHIIGDYWSLGLFANELTRAYSSLLQNPNFDAGTLSLQYKDFSEWQYDDMDSIRFKKSMKYWENQLKDSPLQSTFQHDWQRPKVPLKTGNSIYVDIDPELSEDLILLAKNKGTTLYTLLLSLYFILLNKDSGQSDLVIGSPVAGRSRKELEPIIGFFLNTVAVRAKIQPESTITAIIEMVKTLAVEALANQEVPFDTIVNHLMIKRNIQYAPLFQCMLVFQNAPTGQFELKNTTIKDYPSSGKTSKNDLTFSFAEVDNKLQWAIEYSTELYDLSTIELLIMKFKKLMSYACENPDVSLEKLDLRPTIEENTDITELLNSELKF</sequence>
<dbReference type="InterPro" id="IPR009081">
    <property type="entry name" value="PP-bd_ACP"/>
</dbReference>
<dbReference type="SUPFAM" id="SSF52777">
    <property type="entry name" value="CoA-dependent acyltransferases"/>
    <property type="match status" value="2"/>
</dbReference>
<dbReference type="Gene3D" id="3.30.300.30">
    <property type="match status" value="1"/>
</dbReference>
<dbReference type="GO" id="GO:0044550">
    <property type="term" value="P:secondary metabolite biosynthetic process"/>
    <property type="evidence" value="ECO:0007669"/>
    <property type="project" value="TreeGrafter"/>
</dbReference>
<dbReference type="STRING" id="558152.IQ37_04775"/>
<dbReference type="InterPro" id="IPR020845">
    <property type="entry name" value="AMP-binding_CS"/>
</dbReference>
<dbReference type="EMBL" id="JPRJ01000005">
    <property type="protein sequence ID" value="KFF29543.1"/>
    <property type="molecule type" value="Genomic_DNA"/>
</dbReference>
<dbReference type="InterPro" id="IPR045851">
    <property type="entry name" value="AMP-bd_C_sf"/>
</dbReference>
<proteinExistence type="predicted"/>
<dbReference type="CDD" id="cd19531">
    <property type="entry name" value="LCL_NRPS-like"/>
    <property type="match status" value="1"/>
</dbReference>
<dbReference type="InterPro" id="IPR036736">
    <property type="entry name" value="ACP-like_sf"/>
</dbReference>
<dbReference type="Gene3D" id="1.10.1200.10">
    <property type="entry name" value="ACP-like"/>
    <property type="match status" value="1"/>
</dbReference>
<dbReference type="Gene3D" id="3.30.559.10">
    <property type="entry name" value="Chloramphenicol acetyltransferase-like domain"/>
    <property type="match status" value="1"/>
</dbReference>
<accession>A0A086BKS9</accession>
<evidence type="ECO:0000313" key="5">
    <source>
        <dbReference type="EMBL" id="KFF29543.1"/>
    </source>
</evidence>
<dbReference type="eggNOG" id="COG1020">
    <property type="taxonomic scope" value="Bacteria"/>
</dbReference>
<evidence type="ECO:0000259" key="4">
    <source>
        <dbReference type="PROSITE" id="PS50075"/>
    </source>
</evidence>
<dbReference type="PROSITE" id="PS00455">
    <property type="entry name" value="AMP_BINDING"/>
    <property type="match status" value="1"/>
</dbReference>
<dbReference type="AlphaFoldDB" id="A0A086BKS9"/>
<gene>
    <name evidence="5" type="ORF">IQ37_04775</name>
</gene>
<dbReference type="KEGG" id="cpip:CJF12_08820"/>
<protein>
    <recommendedName>
        <fullName evidence="4">Carrier domain-containing protein</fullName>
    </recommendedName>
</protein>
<dbReference type="Proteomes" id="UP000028709">
    <property type="component" value="Unassembled WGS sequence"/>
</dbReference>
<dbReference type="CDD" id="cd05930">
    <property type="entry name" value="A_NRPS"/>
    <property type="match status" value="1"/>
</dbReference>
<dbReference type="InterPro" id="IPR000873">
    <property type="entry name" value="AMP-dep_synth/lig_dom"/>
</dbReference>
<dbReference type="PANTHER" id="PTHR45527:SF1">
    <property type="entry name" value="FATTY ACID SYNTHASE"/>
    <property type="match status" value="1"/>
</dbReference>
<dbReference type="Gene3D" id="3.40.50.12780">
    <property type="entry name" value="N-terminal domain of ligase-like"/>
    <property type="match status" value="1"/>
</dbReference>
<reference evidence="5 6" key="1">
    <citation type="submission" date="2014-07" db="EMBL/GenBank/DDBJ databases">
        <title>Genome of Chryseobacterium piperi CTM.</title>
        <authorList>
            <person name="Pipes S.E."/>
            <person name="Stropko S.J."/>
            <person name="Newman J.D."/>
        </authorList>
    </citation>
    <scope>NUCLEOTIDE SEQUENCE [LARGE SCALE GENOMIC DNA]</scope>
    <source>
        <strain evidence="5 6">CTM</strain>
    </source>
</reference>
<dbReference type="GO" id="GO:0043041">
    <property type="term" value="P:amino acid activation for nonribosomal peptide biosynthetic process"/>
    <property type="evidence" value="ECO:0007669"/>
    <property type="project" value="TreeGrafter"/>
</dbReference>
<dbReference type="GO" id="GO:0003824">
    <property type="term" value="F:catalytic activity"/>
    <property type="evidence" value="ECO:0007669"/>
    <property type="project" value="InterPro"/>
</dbReference>
<dbReference type="Gene3D" id="3.30.559.30">
    <property type="entry name" value="Nonribosomal peptide synthetase, condensation domain"/>
    <property type="match status" value="1"/>
</dbReference>
<dbReference type="PROSITE" id="PS00012">
    <property type="entry name" value="PHOSPHOPANTETHEINE"/>
    <property type="match status" value="1"/>
</dbReference>